<dbReference type="Proteomes" id="UP000799118">
    <property type="component" value="Unassembled WGS sequence"/>
</dbReference>
<evidence type="ECO:0000256" key="1">
    <source>
        <dbReference type="SAM" id="MobiDB-lite"/>
    </source>
</evidence>
<dbReference type="OrthoDB" id="10661663at2759"/>
<name>A0A6A4HM24_9AGAR</name>
<keyword evidence="3" id="KW-1185">Reference proteome</keyword>
<sequence>MVSNTKHSQKYLSNPTYPLRFPPNLRWNSDLEEGLMGCLLTVDARDNTNMVRNRGRCVNLGTLHPVTVATGGQRPELFGQITVQFCGTHDCSAWGFVKNRTFEHFSMAPEVQRKVAALYVPWLESVNQKAKAARLREAYLEPRQVHSAPPTQQRAKTKARPAPQSSPIRPSKRKPSNMAYNGSAKRPKLLSALAPFPSIDSSDGDDDSGSDIEIMDSLWRPKDGIGKDIDKGKGKGKVADARGNRWEANVAGPSSGHRREPADNTGVIYTCNELIQFVKEDGQNLGEDTKAVLRQVQDTLDEFLGL</sequence>
<dbReference type="AlphaFoldDB" id="A0A6A4HM24"/>
<organism evidence="2 3">
    <name type="scientific">Gymnopus androsaceus JB14</name>
    <dbReference type="NCBI Taxonomy" id="1447944"/>
    <lineage>
        <taxon>Eukaryota</taxon>
        <taxon>Fungi</taxon>
        <taxon>Dikarya</taxon>
        <taxon>Basidiomycota</taxon>
        <taxon>Agaricomycotina</taxon>
        <taxon>Agaricomycetes</taxon>
        <taxon>Agaricomycetidae</taxon>
        <taxon>Agaricales</taxon>
        <taxon>Marasmiineae</taxon>
        <taxon>Omphalotaceae</taxon>
        <taxon>Gymnopus</taxon>
    </lineage>
</organism>
<dbReference type="EMBL" id="ML769480">
    <property type="protein sequence ID" value="KAE9398651.1"/>
    <property type="molecule type" value="Genomic_DNA"/>
</dbReference>
<protein>
    <submittedName>
        <fullName evidence="2">Uncharacterized protein</fullName>
    </submittedName>
</protein>
<evidence type="ECO:0000313" key="2">
    <source>
        <dbReference type="EMBL" id="KAE9398651.1"/>
    </source>
</evidence>
<evidence type="ECO:0000313" key="3">
    <source>
        <dbReference type="Proteomes" id="UP000799118"/>
    </source>
</evidence>
<gene>
    <name evidence="2" type="ORF">BT96DRAFT_994716</name>
</gene>
<reference evidence="2" key="1">
    <citation type="journal article" date="2019" name="Environ. Microbiol.">
        <title>Fungal ecological strategies reflected in gene transcription - a case study of two litter decomposers.</title>
        <authorList>
            <person name="Barbi F."/>
            <person name="Kohler A."/>
            <person name="Barry K."/>
            <person name="Baskaran P."/>
            <person name="Daum C."/>
            <person name="Fauchery L."/>
            <person name="Ihrmark K."/>
            <person name="Kuo A."/>
            <person name="LaButti K."/>
            <person name="Lipzen A."/>
            <person name="Morin E."/>
            <person name="Grigoriev I.V."/>
            <person name="Henrissat B."/>
            <person name="Lindahl B."/>
            <person name="Martin F."/>
        </authorList>
    </citation>
    <scope>NUCLEOTIDE SEQUENCE</scope>
    <source>
        <strain evidence="2">JB14</strain>
    </source>
</reference>
<feature type="region of interest" description="Disordered" evidence="1">
    <location>
        <begin position="141"/>
        <end position="182"/>
    </location>
</feature>
<accession>A0A6A4HM24</accession>
<proteinExistence type="predicted"/>